<proteinExistence type="inferred from homology"/>
<dbReference type="InterPro" id="IPR025966">
    <property type="entry name" value="OppC_N"/>
</dbReference>
<comment type="similarity">
    <text evidence="8">Belongs to the binding-protein-dependent transport system permease family.</text>
</comment>
<protein>
    <submittedName>
        <fullName evidence="10">ABC transporter permease</fullName>
    </submittedName>
</protein>
<dbReference type="InterPro" id="IPR035906">
    <property type="entry name" value="MetI-like_sf"/>
</dbReference>
<comment type="subcellular location">
    <subcellularLocation>
        <location evidence="1">Cell inner membrane</location>
        <topology evidence="1">Multi-pass membrane protein</topology>
    </subcellularLocation>
    <subcellularLocation>
        <location evidence="8">Cell membrane</location>
        <topology evidence="8">Multi-pass membrane protein</topology>
    </subcellularLocation>
</comment>
<dbReference type="InterPro" id="IPR000515">
    <property type="entry name" value="MetI-like"/>
</dbReference>
<feature type="transmembrane region" description="Helical" evidence="8">
    <location>
        <begin position="247"/>
        <end position="269"/>
    </location>
</feature>
<evidence type="ECO:0000256" key="3">
    <source>
        <dbReference type="ARBA" id="ARBA00022475"/>
    </source>
</evidence>
<name>A0A8K0V2T0_9ENTR</name>
<gene>
    <name evidence="10" type="ORF">JJB97_01925</name>
</gene>
<evidence type="ECO:0000256" key="6">
    <source>
        <dbReference type="ARBA" id="ARBA00022989"/>
    </source>
</evidence>
<dbReference type="AlphaFoldDB" id="A0A8K0V2T0"/>
<evidence type="ECO:0000313" key="10">
    <source>
        <dbReference type="EMBL" id="MBK4714110.1"/>
    </source>
</evidence>
<dbReference type="Pfam" id="PF00528">
    <property type="entry name" value="BPD_transp_1"/>
    <property type="match status" value="1"/>
</dbReference>
<evidence type="ECO:0000256" key="7">
    <source>
        <dbReference type="ARBA" id="ARBA00023136"/>
    </source>
</evidence>
<dbReference type="GO" id="GO:0055085">
    <property type="term" value="P:transmembrane transport"/>
    <property type="evidence" value="ECO:0007669"/>
    <property type="project" value="InterPro"/>
</dbReference>
<comment type="caution">
    <text evidence="10">The sequence shown here is derived from an EMBL/GenBank/DDBJ whole genome shotgun (WGS) entry which is preliminary data.</text>
</comment>
<evidence type="ECO:0000259" key="9">
    <source>
        <dbReference type="PROSITE" id="PS50928"/>
    </source>
</evidence>
<keyword evidence="6 8" id="KW-1133">Transmembrane helix</keyword>
<keyword evidence="11" id="KW-1185">Reference proteome</keyword>
<dbReference type="PANTHER" id="PTHR43386:SF1">
    <property type="entry name" value="D,D-DIPEPTIDE TRANSPORT SYSTEM PERMEASE PROTEIN DDPC-RELATED"/>
    <property type="match status" value="1"/>
</dbReference>
<evidence type="ECO:0000256" key="1">
    <source>
        <dbReference type="ARBA" id="ARBA00004429"/>
    </source>
</evidence>
<dbReference type="PANTHER" id="PTHR43386">
    <property type="entry name" value="OLIGOPEPTIDE TRANSPORT SYSTEM PERMEASE PROTEIN APPC"/>
    <property type="match status" value="1"/>
</dbReference>
<dbReference type="PROSITE" id="PS50928">
    <property type="entry name" value="ABC_TM1"/>
    <property type="match status" value="1"/>
</dbReference>
<evidence type="ECO:0000313" key="11">
    <source>
        <dbReference type="Proteomes" id="UP000659047"/>
    </source>
</evidence>
<evidence type="ECO:0000256" key="2">
    <source>
        <dbReference type="ARBA" id="ARBA00022448"/>
    </source>
</evidence>
<evidence type="ECO:0000256" key="8">
    <source>
        <dbReference type="RuleBase" id="RU363032"/>
    </source>
</evidence>
<evidence type="ECO:0000256" key="4">
    <source>
        <dbReference type="ARBA" id="ARBA00022519"/>
    </source>
</evidence>
<keyword evidence="7 8" id="KW-0472">Membrane</keyword>
<dbReference type="RefSeq" id="WP_238712117.1">
    <property type="nucleotide sequence ID" value="NZ_JAEPBH010000003.1"/>
</dbReference>
<reference evidence="10" key="1">
    <citation type="submission" date="2021-01" db="EMBL/GenBank/DDBJ databases">
        <title>Intestinitalea alba gen. nov., sp. nov., a novel genus of the family Enterobacteriaceae, isolated from the gut of the plastic-eating mealworm Tenebrio molitor L.</title>
        <authorList>
            <person name="Yang Y."/>
        </authorList>
    </citation>
    <scope>NUCLEOTIDE SEQUENCE</scope>
    <source>
        <strain evidence="10">BIT-L3</strain>
    </source>
</reference>
<dbReference type="Proteomes" id="UP000659047">
    <property type="component" value="Unassembled WGS sequence"/>
</dbReference>
<dbReference type="InterPro" id="IPR050366">
    <property type="entry name" value="BP-dependent_transpt_permease"/>
</dbReference>
<dbReference type="GO" id="GO:0005886">
    <property type="term" value="C:plasma membrane"/>
    <property type="evidence" value="ECO:0007669"/>
    <property type="project" value="UniProtKB-SubCell"/>
</dbReference>
<accession>A0A8K0V2T0</accession>
<feature type="transmembrane region" description="Helical" evidence="8">
    <location>
        <begin position="15"/>
        <end position="35"/>
    </location>
</feature>
<evidence type="ECO:0000256" key="5">
    <source>
        <dbReference type="ARBA" id="ARBA00022692"/>
    </source>
</evidence>
<feature type="transmembrane region" description="Helical" evidence="8">
    <location>
        <begin position="87"/>
        <end position="109"/>
    </location>
</feature>
<organism evidence="10 11">
    <name type="scientific">Tenebrionibacter intestinalis</name>
    <dbReference type="NCBI Taxonomy" id="2799638"/>
    <lineage>
        <taxon>Bacteria</taxon>
        <taxon>Pseudomonadati</taxon>
        <taxon>Pseudomonadota</taxon>
        <taxon>Gammaproteobacteria</taxon>
        <taxon>Enterobacterales</taxon>
        <taxon>Enterobacteriaceae</taxon>
        <taxon>Tenebrionibacter/Tenebrionicola group</taxon>
        <taxon>Tenebrionibacter</taxon>
    </lineage>
</organism>
<dbReference type="Gene3D" id="1.10.3720.10">
    <property type="entry name" value="MetI-like"/>
    <property type="match status" value="1"/>
</dbReference>
<dbReference type="CDD" id="cd06261">
    <property type="entry name" value="TM_PBP2"/>
    <property type="match status" value="1"/>
</dbReference>
<feature type="transmembrane region" description="Helical" evidence="8">
    <location>
        <begin position="202"/>
        <end position="227"/>
    </location>
</feature>
<keyword evidence="5 8" id="KW-0812">Transmembrane</keyword>
<dbReference type="Pfam" id="PF12911">
    <property type="entry name" value="OppC_N"/>
    <property type="match status" value="1"/>
</dbReference>
<feature type="domain" description="ABC transmembrane type-1" evidence="9">
    <location>
        <begin position="81"/>
        <end position="270"/>
    </location>
</feature>
<feature type="transmembrane region" description="Helical" evidence="8">
    <location>
        <begin position="129"/>
        <end position="154"/>
    </location>
</feature>
<dbReference type="EMBL" id="JAEPBH010000003">
    <property type="protein sequence ID" value="MBK4714110.1"/>
    <property type="molecule type" value="Genomic_DNA"/>
</dbReference>
<sequence>MGIFTGLSLLSNKRIILAVSLLLFIIAIALLAPWLSPHPPNAQNLQAALIPPVWEREGTWRYPLGTTILGECILSRLLYATRTAIEIALPAAAGCAIVGITPGILAGYFRGRTEKIVLASIELWMSFPAVVLSLLIVIVLSPGIASMVIAIVLIDWTRFCRVIHSKVSQLNARQFIIVARALGATHRQIIINDIFPHLLKDIVMLFSIEMAVAVVVESTVSFIGVSVNPENPSWGALLAQGLDYAYSAPWVFIQPALCIISFVLICTLFSDGFSQNPAND</sequence>
<keyword evidence="3" id="KW-1003">Cell membrane</keyword>
<keyword evidence="2 8" id="KW-0813">Transport</keyword>
<dbReference type="SUPFAM" id="SSF161098">
    <property type="entry name" value="MetI-like"/>
    <property type="match status" value="1"/>
</dbReference>
<keyword evidence="4" id="KW-0997">Cell inner membrane</keyword>